<keyword evidence="2" id="KW-1185">Reference proteome</keyword>
<protein>
    <submittedName>
        <fullName evidence="3">Uncharacterized protein</fullName>
    </submittedName>
</protein>
<dbReference type="WBParaSite" id="PSU_v2.g3004.t1">
    <property type="protein sequence ID" value="PSU_v2.g3004.t1"/>
    <property type="gene ID" value="PSU_v2.g3004"/>
</dbReference>
<feature type="coiled-coil region" evidence="1">
    <location>
        <begin position="2"/>
        <end position="29"/>
    </location>
</feature>
<dbReference type="Proteomes" id="UP000887577">
    <property type="component" value="Unplaced"/>
</dbReference>
<evidence type="ECO:0000256" key="1">
    <source>
        <dbReference type="SAM" id="Coils"/>
    </source>
</evidence>
<sequence length="140" mass="16435">MNISMEKEMKKLNQKLNETETLFYQLQTDIKLIEDEKTYFENLNKLNESEFVVYKKSSVEESNNLEEKIAHLSAELAKCKEENKTLTKSVEKSQSAIQEALKNPNVENAESQTQTNVENEEILKKLLWKILKHWKKNVTL</sequence>
<reference evidence="3" key="1">
    <citation type="submission" date="2022-11" db="UniProtKB">
        <authorList>
            <consortium name="WormBaseParasite"/>
        </authorList>
    </citation>
    <scope>IDENTIFICATION</scope>
</reference>
<feature type="coiled-coil region" evidence="1">
    <location>
        <begin position="55"/>
        <end position="96"/>
    </location>
</feature>
<name>A0A914YS55_9BILA</name>
<organism evidence="2 3">
    <name type="scientific">Panagrolaimus superbus</name>
    <dbReference type="NCBI Taxonomy" id="310955"/>
    <lineage>
        <taxon>Eukaryota</taxon>
        <taxon>Metazoa</taxon>
        <taxon>Ecdysozoa</taxon>
        <taxon>Nematoda</taxon>
        <taxon>Chromadorea</taxon>
        <taxon>Rhabditida</taxon>
        <taxon>Tylenchina</taxon>
        <taxon>Panagrolaimomorpha</taxon>
        <taxon>Panagrolaimoidea</taxon>
        <taxon>Panagrolaimidae</taxon>
        <taxon>Panagrolaimus</taxon>
    </lineage>
</organism>
<proteinExistence type="predicted"/>
<evidence type="ECO:0000313" key="3">
    <source>
        <dbReference type="WBParaSite" id="PSU_v2.g3004.t1"/>
    </source>
</evidence>
<evidence type="ECO:0000313" key="2">
    <source>
        <dbReference type="Proteomes" id="UP000887577"/>
    </source>
</evidence>
<keyword evidence="1" id="KW-0175">Coiled coil</keyword>
<dbReference type="AlphaFoldDB" id="A0A914YS55"/>
<accession>A0A914YS55</accession>